<dbReference type="InterPro" id="IPR003781">
    <property type="entry name" value="CoA-bd"/>
</dbReference>
<dbReference type="Proteomes" id="UP000269591">
    <property type="component" value="Unassembled WGS sequence"/>
</dbReference>
<dbReference type="PANTHER" id="PTHR11117:SF24">
    <property type="entry name" value="PROTEIN FDRA"/>
    <property type="match status" value="1"/>
</dbReference>
<comment type="caution">
    <text evidence="3">The sequence shown here is derived from an EMBL/GenBank/DDBJ whole genome shotgun (WGS) entry which is preliminary data.</text>
</comment>
<dbReference type="InterPro" id="IPR005811">
    <property type="entry name" value="SUCC_ACL_C"/>
</dbReference>
<keyword evidence="4" id="KW-1185">Reference proteome</keyword>
<evidence type="ECO:0000259" key="1">
    <source>
        <dbReference type="Pfam" id="PF00549"/>
    </source>
</evidence>
<dbReference type="Pfam" id="PF00549">
    <property type="entry name" value="Ligase_CoA"/>
    <property type="match status" value="1"/>
</dbReference>
<dbReference type="RefSeq" id="WP_123209695.1">
    <property type="nucleotide sequence ID" value="NZ_JBHTHO010000048.1"/>
</dbReference>
<gene>
    <name evidence="3" type="ORF">DMP06_10580</name>
</gene>
<sequence length="514" mass="54580">MAQYICVRKNAYHDSVSLMTLTNELKKSDEIEDAVVSMATDMNKELAENIGFISDDIQSAGPNDLLIALRCPDEEACERMVVRVDELLQSKKKKAAKSKEATYRSIHQANDDDADLNMAVISVAGDYAAREVNAALDCGMNVMLFSDNVSVEDEVAFKNKAHELGLLVMGPDCGTAIIDGVGLCFANDVRRGSIGIVAASGTGLQEVSVIIDRLGGGISQAIGTGGRDLSAPVGGMMMLDGISKLEDDEDTSVIVLVSKPPVPEVAEKVLHAVEQCTKPVVVCFIADEAHRGGDGIVFARSLEDAAIQAVALSKGEDAPSSGKSVYPVAEEARRFAGKLSANQKSIRALYCGGTLAAEALFEMSKVRDGVVSNVAKKAHQKMSDPFVSTGDTIVDLGDDVFTKGRPHPMIDPSIRCDRIVAEAMDESVGVILLDFELGFGSNADPVGATIEAIEQAQKIAGEQGRHMAFVGYVLGTDRDYQDYQKQCAMLEEAGVLIAQSNLNAVETALAIVGA</sequence>
<evidence type="ECO:0000259" key="2">
    <source>
        <dbReference type="Pfam" id="PF02629"/>
    </source>
</evidence>
<accession>A0A3N0ARW8</accession>
<dbReference type="NCBIfam" id="NF004760">
    <property type="entry name" value="PRK06091.1"/>
    <property type="match status" value="1"/>
</dbReference>
<reference evidence="4" key="1">
    <citation type="submission" date="2018-05" db="EMBL/GenBank/DDBJ databases">
        <title>Genome Sequencing of selected type strains of the family Eggerthellaceae.</title>
        <authorList>
            <person name="Danylec N."/>
            <person name="Stoll D.A."/>
            <person name="Doetsch A."/>
            <person name="Huch M."/>
        </authorList>
    </citation>
    <scope>NUCLEOTIDE SEQUENCE [LARGE SCALE GENOMIC DNA]</scope>
    <source>
        <strain evidence="4">DSM 24851</strain>
    </source>
</reference>
<dbReference type="EMBL" id="QIBX01000025">
    <property type="protein sequence ID" value="RNL37573.1"/>
    <property type="molecule type" value="Genomic_DNA"/>
</dbReference>
<dbReference type="AlphaFoldDB" id="A0A3N0ARW8"/>
<evidence type="ECO:0000313" key="4">
    <source>
        <dbReference type="Proteomes" id="UP000269591"/>
    </source>
</evidence>
<feature type="domain" description="CoA-binding" evidence="2">
    <location>
        <begin position="192"/>
        <end position="284"/>
    </location>
</feature>
<dbReference type="GO" id="GO:0009361">
    <property type="term" value="C:succinate-CoA ligase complex (ADP-forming)"/>
    <property type="evidence" value="ECO:0007669"/>
    <property type="project" value="TreeGrafter"/>
</dbReference>
<evidence type="ECO:0000313" key="3">
    <source>
        <dbReference type="EMBL" id="RNL37573.1"/>
    </source>
</evidence>
<dbReference type="OrthoDB" id="6193532at2"/>
<dbReference type="SUPFAM" id="SSF52210">
    <property type="entry name" value="Succinyl-CoA synthetase domains"/>
    <property type="match status" value="2"/>
</dbReference>
<name>A0A3N0ARW8_9ACTN</name>
<organism evidence="3 4">
    <name type="scientific">Slackia equolifaciens</name>
    <dbReference type="NCBI Taxonomy" id="498718"/>
    <lineage>
        <taxon>Bacteria</taxon>
        <taxon>Bacillati</taxon>
        <taxon>Actinomycetota</taxon>
        <taxon>Coriobacteriia</taxon>
        <taxon>Eggerthellales</taxon>
        <taxon>Eggerthellaceae</taxon>
        <taxon>Slackia</taxon>
    </lineage>
</organism>
<dbReference type="GO" id="GO:0004775">
    <property type="term" value="F:succinate-CoA ligase (ADP-forming) activity"/>
    <property type="evidence" value="ECO:0007669"/>
    <property type="project" value="TreeGrafter"/>
</dbReference>
<proteinExistence type="predicted"/>
<dbReference type="GO" id="GO:0005829">
    <property type="term" value="C:cytosol"/>
    <property type="evidence" value="ECO:0007669"/>
    <property type="project" value="TreeGrafter"/>
</dbReference>
<dbReference type="Gene3D" id="3.40.50.261">
    <property type="entry name" value="Succinyl-CoA synthetase domains"/>
    <property type="match status" value="2"/>
</dbReference>
<dbReference type="PANTHER" id="PTHR11117">
    <property type="entry name" value="SUCCINYL-COA LIGASE SUBUNIT ALPHA"/>
    <property type="match status" value="1"/>
</dbReference>
<dbReference type="GO" id="GO:0004776">
    <property type="term" value="F:succinate-CoA ligase (GDP-forming) activity"/>
    <property type="evidence" value="ECO:0007669"/>
    <property type="project" value="TreeGrafter"/>
</dbReference>
<feature type="domain" description="ATP-citrate synthase/succinyl-CoA ligase C-terminal" evidence="1">
    <location>
        <begin position="349"/>
        <end position="510"/>
    </location>
</feature>
<dbReference type="GO" id="GO:0006099">
    <property type="term" value="P:tricarboxylic acid cycle"/>
    <property type="evidence" value="ECO:0007669"/>
    <property type="project" value="TreeGrafter"/>
</dbReference>
<dbReference type="Gene3D" id="3.40.50.720">
    <property type="entry name" value="NAD(P)-binding Rossmann-like Domain"/>
    <property type="match status" value="1"/>
</dbReference>
<protein>
    <submittedName>
        <fullName evidence="3">FdrA family protein</fullName>
    </submittedName>
</protein>
<dbReference type="InterPro" id="IPR016102">
    <property type="entry name" value="Succinyl-CoA_synth-like"/>
</dbReference>
<dbReference type="Pfam" id="PF02629">
    <property type="entry name" value="CoA_binding"/>
    <property type="match status" value="1"/>
</dbReference>